<keyword evidence="9" id="KW-1185">Reference proteome</keyword>
<evidence type="ECO:0000256" key="5">
    <source>
        <dbReference type="ARBA" id="ARBA00023034"/>
    </source>
</evidence>
<dbReference type="EMBL" id="AWWV01006303">
    <property type="protein sequence ID" value="OMP02108.1"/>
    <property type="molecule type" value="Genomic_DNA"/>
</dbReference>
<dbReference type="STRING" id="210143.A0A1R3K556"/>
<keyword evidence="4" id="KW-0812">Transmembrane</keyword>
<dbReference type="GO" id="GO:0016757">
    <property type="term" value="F:glycosyltransferase activity"/>
    <property type="evidence" value="ECO:0007669"/>
    <property type="project" value="UniProtKB-KW"/>
</dbReference>
<feature type="region of interest" description="Disordered" evidence="6">
    <location>
        <begin position="133"/>
        <end position="234"/>
    </location>
</feature>
<dbReference type="GO" id="GO:0000139">
    <property type="term" value="C:Golgi membrane"/>
    <property type="evidence" value="ECO:0007669"/>
    <property type="project" value="UniProtKB-SubCell"/>
</dbReference>
<dbReference type="PANTHER" id="PTHR11062:SF236">
    <property type="entry name" value="GLYCOSYLTRANSFERASE PLANT-LIKE PROTEIN"/>
    <property type="match status" value="1"/>
</dbReference>
<feature type="compositionally biased region" description="Polar residues" evidence="6">
    <location>
        <begin position="158"/>
        <end position="182"/>
    </location>
</feature>
<feature type="compositionally biased region" description="Basic residues" evidence="6">
    <location>
        <begin position="214"/>
        <end position="228"/>
    </location>
</feature>
<evidence type="ECO:0000313" key="8">
    <source>
        <dbReference type="EMBL" id="OMP02108.1"/>
    </source>
</evidence>
<evidence type="ECO:0000256" key="4">
    <source>
        <dbReference type="ARBA" id="ARBA00022968"/>
    </source>
</evidence>
<dbReference type="OrthoDB" id="1924787at2759"/>
<evidence type="ECO:0000259" key="7">
    <source>
        <dbReference type="Pfam" id="PF03016"/>
    </source>
</evidence>
<protein>
    <submittedName>
        <fullName evidence="8">Exostosin-like protein</fullName>
    </submittedName>
</protein>
<keyword evidence="4" id="KW-0735">Signal-anchor</keyword>
<proteinExistence type="inferred from homology"/>
<comment type="subcellular location">
    <subcellularLocation>
        <location evidence="1">Golgi apparatus membrane</location>
        <topology evidence="1">Single-pass type II membrane protein</topology>
    </subcellularLocation>
</comment>
<dbReference type="AlphaFoldDB" id="A0A1R3K556"/>
<dbReference type="Proteomes" id="UP000188268">
    <property type="component" value="Unassembled WGS sequence"/>
</dbReference>
<keyword evidence="5" id="KW-0333">Golgi apparatus</keyword>
<dbReference type="OMA" id="FMWHDGE"/>
<feature type="domain" description="Exostosin GT47" evidence="7">
    <location>
        <begin position="303"/>
        <end position="582"/>
    </location>
</feature>
<evidence type="ECO:0000256" key="1">
    <source>
        <dbReference type="ARBA" id="ARBA00004323"/>
    </source>
</evidence>
<dbReference type="Gramene" id="OMP02108">
    <property type="protein sequence ID" value="OMP02108"/>
    <property type="gene ID" value="CCACVL1_02922"/>
</dbReference>
<dbReference type="PANTHER" id="PTHR11062">
    <property type="entry name" value="EXOSTOSIN HEPARAN SULFATE GLYCOSYLTRANSFERASE -RELATED"/>
    <property type="match status" value="1"/>
</dbReference>
<comment type="similarity">
    <text evidence="2">Belongs to the glycosyltransferase 47 family.</text>
</comment>
<keyword evidence="3" id="KW-0808">Transferase</keyword>
<evidence type="ECO:0000256" key="6">
    <source>
        <dbReference type="SAM" id="MobiDB-lite"/>
    </source>
</evidence>
<reference evidence="8 9" key="1">
    <citation type="submission" date="2013-09" db="EMBL/GenBank/DDBJ databases">
        <title>Corchorus capsularis genome sequencing.</title>
        <authorList>
            <person name="Alam M."/>
            <person name="Haque M.S."/>
            <person name="Islam M.S."/>
            <person name="Emdad E.M."/>
            <person name="Islam M.M."/>
            <person name="Ahmed B."/>
            <person name="Halim A."/>
            <person name="Hossen Q.M.M."/>
            <person name="Hossain M.Z."/>
            <person name="Ahmed R."/>
            <person name="Khan M.M."/>
            <person name="Islam R."/>
            <person name="Rashid M.M."/>
            <person name="Khan S.A."/>
            <person name="Rahman M.S."/>
            <person name="Alam M."/>
        </authorList>
    </citation>
    <scope>NUCLEOTIDE SEQUENCE [LARGE SCALE GENOMIC DNA]</scope>
    <source>
        <strain evidence="9">cv. CVL-1</strain>
        <tissue evidence="8">Whole seedling</tissue>
    </source>
</reference>
<gene>
    <name evidence="8" type="ORF">CCACVL1_02922</name>
</gene>
<dbReference type="InterPro" id="IPR004263">
    <property type="entry name" value="Exostosin"/>
</dbReference>
<organism evidence="8 9">
    <name type="scientific">Corchorus capsularis</name>
    <name type="common">Jute</name>
    <dbReference type="NCBI Taxonomy" id="210143"/>
    <lineage>
        <taxon>Eukaryota</taxon>
        <taxon>Viridiplantae</taxon>
        <taxon>Streptophyta</taxon>
        <taxon>Embryophyta</taxon>
        <taxon>Tracheophyta</taxon>
        <taxon>Spermatophyta</taxon>
        <taxon>Magnoliopsida</taxon>
        <taxon>eudicotyledons</taxon>
        <taxon>Gunneridae</taxon>
        <taxon>Pentapetalae</taxon>
        <taxon>rosids</taxon>
        <taxon>malvids</taxon>
        <taxon>Malvales</taxon>
        <taxon>Malvaceae</taxon>
        <taxon>Grewioideae</taxon>
        <taxon>Apeibeae</taxon>
        <taxon>Corchorus</taxon>
    </lineage>
</organism>
<evidence type="ECO:0000256" key="3">
    <source>
        <dbReference type="ARBA" id="ARBA00022676"/>
    </source>
</evidence>
<comment type="caution">
    <text evidence="8">The sequence shown here is derived from an EMBL/GenBank/DDBJ whole genome shotgun (WGS) entry which is preliminary data.</text>
</comment>
<evidence type="ECO:0000313" key="9">
    <source>
        <dbReference type="Proteomes" id="UP000188268"/>
    </source>
</evidence>
<evidence type="ECO:0000256" key="2">
    <source>
        <dbReference type="ARBA" id="ARBA00010271"/>
    </source>
</evidence>
<dbReference type="InterPro" id="IPR040911">
    <property type="entry name" value="Exostosin_GT47"/>
</dbReference>
<accession>A0A1R3K556</accession>
<sequence>MNGSFRLLCRAESRRLVLLMAITLALVLAVQYFELPYTEVFTSLFAVGKNGSFPIRGSSSKSGMVDNVTLPNGLNSSQTYAINGTNINAGSNTSFAIAPSISSLLENGNNVVHGPVPHTAPEQFISLEQNVTKDYNPSSDTSSGSRGYDVAPSASPPVISQQILSDTKLRNSTSSVGENTTVMLKKDEDPQFLHRTPPSGNVYSENKVPAIRDKRTKTSKKPKKKSKKAPQISVSISEMNDLLQRSHASLHSVAPPSSSKVDQEVNFAKSQIVHAPIMTNDSGFYPSLYRNVSRFKRSYELMESLLKVYIYQEGEKPIFHEGILEGIYAAEGWFIKLLEANKKFVTEEPQKAHLFFLPFSSRLLELTVYVRNSHSRTNLIQYMRNYVDMIAAKHPFWNRTDGADHFLVACHDWAPAETRGRLLNSIRALCNADTGVGFIIGKDVSLPETYVRSANDPLKSQGGNPPSQRHILAFFAGNMHGYVRPILLNYWGNDPDMKIYGPMPHVKGNTNYIDHMKSSKFCICARGHEVNSPRVVEAIFYECVPVIISDNFVPPLFEVLNWESFAIFVLEKDIPNLKNILLSISEERFKTRENLGFFSFSHENLRKSSAS</sequence>
<keyword evidence="3" id="KW-0328">Glycosyltransferase</keyword>
<name>A0A1R3K556_COCAP</name>
<dbReference type="Pfam" id="PF03016">
    <property type="entry name" value="Exostosin_GT47"/>
    <property type="match status" value="1"/>
</dbReference>
<feature type="compositionally biased region" description="Polar residues" evidence="6">
    <location>
        <begin position="133"/>
        <end position="145"/>
    </location>
</feature>